<proteinExistence type="predicted"/>
<name>D5EAI8_METMS</name>
<dbReference type="Pfam" id="PF04244">
    <property type="entry name" value="DPRP"/>
    <property type="match status" value="1"/>
</dbReference>
<dbReference type="Gene3D" id="1.10.579.10">
    <property type="entry name" value="DNA Cyclobutane Dipyrimidine Photolyase, subunit A, domain 3"/>
    <property type="match status" value="1"/>
</dbReference>
<dbReference type="PANTHER" id="PTHR38657">
    <property type="entry name" value="SLR1343 PROTEIN"/>
    <property type="match status" value="1"/>
</dbReference>
<dbReference type="Gene3D" id="1.25.40.80">
    <property type="match status" value="1"/>
</dbReference>
<organism evidence="2 3">
    <name type="scientific">Methanohalophilus mahii (strain ATCC 35705 / DSM 5219 / SLP)</name>
    <dbReference type="NCBI Taxonomy" id="547558"/>
    <lineage>
        <taxon>Archaea</taxon>
        <taxon>Methanobacteriati</taxon>
        <taxon>Methanobacteriota</taxon>
        <taxon>Stenosarchaea group</taxon>
        <taxon>Methanomicrobia</taxon>
        <taxon>Methanosarcinales</taxon>
        <taxon>Methanosarcinaceae</taxon>
        <taxon>Methanohalophilus</taxon>
    </lineage>
</organism>
<dbReference type="STRING" id="547558.Mmah_0664"/>
<dbReference type="Gene3D" id="3.40.50.620">
    <property type="entry name" value="HUPs"/>
    <property type="match status" value="1"/>
</dbReference>
<dbReference type="PANTHER" id="PTHR38657:SF1">
    <property type="entry name" value="SLR1343 PROTEIN"/>
    <property type="match status" value="1"/>
</dbReference>
<evidence type="ECO:0000313" key="3">
    <source>
        <dbReference type="Proteomes" id="UP000001059"/>
    </source>
</evidence>
<evidence type="ECO:0000256" key="1">
    <source>
        <dbReference type="SAM" id="MobiDB-lite"/>
    </source>
</evidence>
<dbReference type="GO" id="GO:0016829">
    <property type="term" value="F:lyase activity"/>
    <property type="evidence" value="ECO:0007669"/>
    <property type="project" value="UniProtKB-KW"/>
</dbReference>
<sequence>MRHYAEKLRNRGADITYIKTAELEKSLSRWIKKKGIDELNIAEPANITLKEYLGKLNIDCKIVFVDNKQFIWSIPEFNTWASSRKNLIMEDFYRTGRKNSEILLEKDGKPSGGKWNLDRENRKLPPKNGFQKKPPQHIKFSPDKITKEIIAEVERSEYPTYGKGKDFNLAVTHEDAQKALDFFIEEKLSNFGPYQDIMLTGDNVLWHSILSPYLNLGLLHPLNVIKKAELAYYQKNLPLNSIEGFIRQILGWREYMHCIYKYTGDKYLKSNWFDHERELPDIYWYPERTSMNCMASVIEEVLNTGYAHHIQRLMILSNFALLAEVNPAKVKNWFHAAFIDAYDWVMQPNVIGMGQFADGGILATKPYISSANYINKMSDYCQNCTYNHNHRTGEDACPFNYLYWAFLHKNNEKLRDIGRMKLILKNLDRINKKELKQIMTHADDFLKSLK</sequence>
<dbReference type="HOGENOM" id="CLU_031632_1_0_2"/>
<keyword evidence="3" id="KW-1185">Reference proteome</keyword>
<dbReference type="InterPro" id="IPR052551">
    <property type="entry name" value="UV-DNA_repair_photolyase"/>
</dbReference>
<dbReference type="SUPFAM" id="SSF48173">
    <property type="entry name" value="Cryptochrome/photolyase FAD-binding domain"/>
    <property type="match status" value="1"/>
</dbReference>
<evidence type="ECO:0000313" key="2">
    <source>
        <dbReference type="EMBL" id="ADE36189.1"/>
    </source>
</evidence>
<dbReference type="Proteomes" id="UP000001059">
    <property type="component" value="Chromosome"/>
</dbReference>
<accession>D5EAI8</accession>
<dbReference type="EMBL" id="CP001994">
    <property type="protein sequence ID" value="ADE36189.1"/>
    <property type="molecule type" value="Genomic_DNA"/>
</dbReference>
<protein>
    <submittedName>
        <fullName evidence="2">Deoxyribodipyrimidine photolyase-related protein</fullName>
    </submittedName>
</protein>
<dbReference type="KEGG" id="mmh:Mmah_0664"/>
<dbReference type="AlphaFoldDB" id="D5EAI8"/>
<dbReference type="OrthoDB" id="371734at2157"/>
<keyword evidence="2" id="KW-0456">Lyase</keyword>
<dbReference type="Gene3D" id="1.10.10.1710">
    <property type="entry name" value="Deoxyribodipyrimidine photolyase-related"/>
    <property type="match status" value="1"/>
</dbReference>
<dbReference type="InterPro" id="IPR007357">
    <property type="entry name" value="PhrB-like"/>
</dbReference>
<gene>
    <name evidence="2" type="ordered locus">Mmah_0664</name>
</gene>
<feature type="region of interest" description="Disordered" evidence="1">
    <location>
        <begin position="114"/>
        <end position="135"/>
    </location>
</feature>
<reference evidence="2 3" key="1">
    <citation type="submission" date="2010-03" db="EMBL/GenBank/DDBJ databases">
        <title>The complete genome of Methanohalophilus mahii DSM 5219.</title>
        <authorList>
            <consortium name="US DOE Joint Genome Institute (JGI-PGF)"/>
            <person name="Lucas S."/>
            <person name="Copeland A."/>
            <person name="Lapidus A."/>
            <person name="Glavina del Rio T."/>
            <person name="Dalin E."/>
            <person name="Tice H."/>
            <person name="Bruce D."/>
            <person name="Goodwin L."/>
            <person name="Pitluck S."/>
            <person name="Kyrpides N."/>
            <person name="Mavromatis K."/>
            <person name="Ivanova N."/>
            <person name="Lykidis A."/>
            <person name="Saunders E."/>
            <person name="Brettin T."/>
            <person name="Detter J.C."/>
            <person name="Han C."/>
            <person name="Land M."/>
            <person name="Hauser L."/>
            <person name="Markowitz V."/>
            <person name="Cheng J.-F."/>
            <person name="Hugenholtz P."/>
            <person name="Woyke T."/>
            <person name="Wu D."/>
            <person name="Spring S."/>
            <person name="Schneider S."/>
            <person name="Schroeder M."/>
            <person name="Klenk H.-P."/>
            <person name="Eisen J.A."/>
        </authorList>
    </citation>
    <scope>NUCLEOTIDE SEQUENCE [LARGE SCALE GENOMIC DNA]</scope>
    <source>
        <strain evidence="3">ATCC 35705 / DSM 5219 / SLP</strain>
    </source>
</reference>
<dbReference type="InterPro" id="IPR036134">
    <property type="entry name" value="Crypto/Photolyase_FAD-like_sf"/>
</dbReference>
<dbReference type="InterPro" id="IPR014729">
    <property type="entry name" value="Rossmann-like_a/b/a_fold"/>
</dbReference>